<name>T1BS64_9ZZZZ</name>
<dbReference type="Gene3D" id="3.40.50.150">
    <property type="entry name" value="Vaccinia Virus protein VP39"/>
    <property type="match status" value="1"/>
</dbReference>
<evidence type="ECO:0000259" key="4">
    <source>
        <dbReference type="PROSITE" id="PS51684"/>
    </source>
</evidence>
<reference evidence="5" key="2">
    <citation type="journal article" date="2014" name="ISME J.">
        <title>Microbial stratification in low pH oxic and suboxic macroscopic growths along an acid mine drainage.</title>
        <authorList>
            <person name="Mendez-Garcia C."/>
            <person name="Mesa V."/>
            <person name="Sprenger R.R."/>
            <person name="Richter M."/>
            <person name="Diez M.S."/>
            <person name="Solano J."/>
            <person name="Bargiela R."/>
            <person name="Golyshina O.V."/>
            <person name="Manteca A."/>
            <person name="Ramos J.L."/>
            <person name="Gallego J.R."/>
            <person name="Llorente I."/>
            <person name="Martins Dos Santos V.A."/>
            <person name="Jensen O.N."/>
            <person name="Pelaez A.I."/>
            <person name="Sanchez J."/>
            <person name="Ferrer M."/>
        </authorList>
    </citation>
    <scope>NUCLEOTIDE SEQUENCE</scope>
</reference>
<keyword evidence="5" id="KW-0489">Methyltransferase</keyword>
<gene>
    <name evidence="5" type="ORF">B1A_11378</name>
</gene>
<dbReference type="CDD" id="cd02440">
    <property type="entry name" value="AdoMet_MTases"/>
    <property type="match status" value="1"/>
</dbReference>
<reference evidence="5" key="1">
    <citation type="submission" date="2013-08" db="EMBL/GenBank/DDBJ databases">
        <authorList>
            <person name="Mendez C."/>
            <person name="Richter M."/>
            <person name="Ferrer M."/>
            <person name="Sanchez J."/>
        </authorList>
    </citation>
    <scope>NUCLEOTIDE SEQUENCE</scope>
</reference>
<dbReference type="GO" id="GO:0005737">
    <property type="term" value="C:cytoplasm"/>
    <property type="evidence" value="ECO:0007669"/>
    <property type="project" value="TreeGrafter"/>
</dbReference>
<dbReference type="GO" id="GO:0008175">
    <property type="term" value="F:tRNA methyltransferase activity"/>
    <property type="evidence" value="ECO:0007669"/>
    <property type="project" value="TreeGrafter"/>
</dbReference>
<dbReference type="EMBL" id="AUZX01008132">
    <property type="protein sequence ID" value="EQD56815.1"/>
    <property type="molecule type" value="Genomic_DNA"/>
</dbReference>
<keyword evidence="3" id="KW-0819">tRNA processing</keyword>
<dbReference type="InterPro" id="IPR029063">
    <property type="entry name" value="SAM-dependent_MTases_sf"/>
</dbReference>
<dbReference type="InterPro" id="IPR030382">
    <property type="entry name" value="MeTrfase_TRM5/TYW2"/>
</dbReference>
<feature type="domain" description="SAM-dependent methyltransferase TRM5/TYW2-type" evidence="4">
    <location>
        <begin position="51"/>
        <end position="193"/>
    </location>
</feature>
<dbReference type="InterPro" id="IPR056743">
    <property type="entry name" value="TRM5-TYW2-like_MTfase"/>
</dbReference>
<evidence type="ECO:0000256" key="1">
    <source>
        <dbReference type="ARBA" id="ARBA00022679"/>
    </source>
</evidence>
<dbReference type="Pfam" id="PF02475">
    <property type="entry name" value="TRM5-TYW2_MTfase"/>
    <property type="match status" value="1"/>
</dbReference>
<keyword evidence="2" id="KW-0949">S-adenosyl-L-methionine</keyword>
<evidence type="ECO:0000256" key="3">
    <source>
        <dbReference type="ARBA" id="ARBA00022694"/>
    </source>
</evidence>
<dbReference type="PANTHER" id="PTHR23245">
    <property type="entry name" value="TRNA METHYLTRANSFERASE"/>
    <property type="match status" value="1"/>
</dbReference>
<proteinExistence type="predicted"/>
<dbReference type="PROSITE" id="PS51684">
    <property type="entry name" value="SAM_MT_TRM5_TYW2"/>
    <property type="match status" value="1"/>
</dbReference>
<dbReference type="GO" id="GO:0030488">
    <property type="term" value="P:tRNA methylation"/>
    <property type="evidence" value="ECO:0007669"/>
    <property type="project" value="TreeGrafter"/>
</dbReference>
<evidence type="ECO:0000256" key="2">
    <source>
        <dbReference type="ARBA" id="ARBA00022691"/>
    </source>
</evidence>
<accession>T1BS64</accession>
<dbReference type="SUPFAM" id="SSF53335">
    <property type="entry name" value="S-adenosyl-L-methionine-dependent methyltransferases"/>
    <property type="match status" value="1"/>
</dbReference>
<comment type="caution">
    <text evidence="5">The sequence shown here is derived from an EMBL/GenBank/DDBJ whole genome shotgun (WGS) entry which is preliminary data.</text>
</comment>
<protein>
    <recommendedName>
        <fullName evidence="4">SAM-dependent methyltransferase TRM5/TYW2-type domain-containing protein</fullName>
    </recommendedName>
</protein>
<evidence type="ECO:0000313" key="5">
    <source>
        <dbReference type="EMBL" id="EQD56815.1"/>
    </source>
</evidence>
<dbReference type="AlphaFoldDB" id="T1BS64"/>
<organism evidence="5">
    <name type="scientific">mine drainage metagenome</name>
    <dbReference type="NCBI Taxonomy" id="410659"/>
    <lineage>
        <taxon>unclassified sequences</taxon>
        <taxon>metagenomes</taxon>
        <taxon>ecological metagenomes</taxon>
    </lineage>
</organism>
<keyword evidence="1 5" id="KW-0808">Transferase</keyword>
<sequence>MRIIPIQREIILDSLEINSFDFETPNEKSIDSIMDRVVQTLTGKSGIQLHWFRFGKSIVLKDSIERYVDIACATELVKMGRAVSVYQVNGKIMGEKRESPFILLAGKKGEISYKENGITYTFDPTIVMLSKGNINERSFLAKFPVKYKKVLDMFAGIGYFSIPIAKYLSPEIVTCLDINRTALEYLKISAKAN</sequence>
<feature type="non-terminal residue" evidence="5">
    <location>
        <position position="193"/>
    </location>
</feature>